<proteinExistence type="predicted"/>
<dbReference type="AlphaFoldDB" id="A0A165CND8"/>
<dbReference type="InParanoid" id="A0A165CND8"/>
<keyword evidence="2" id="KW-1185">Reference proteome</keyword>
<name>A0A165CND8_9BASI</name>
<dbReference type="EMBL" id="KV424126">
    <property type="protein sequence ID" value="KZT51098.1"/>
    <property type="molecule type" value="Genomic_DNA"/>
</dbReference>
<accession>A0A165CND8</accession>
<organism evidence="1 2">
    <name type="scientific">Calocera cornea HHB12733</name>
    <dbReference type="NCBI Taxonomy" id="1353952"/>
    <lineage>
        <taxon>Eukaryota</taxon>
        <taxon>Fungi</taxon>
        <taxon>Dikarya</taxon>
        <taxon>Basidiomycota</taxon>
        <taxon>Agaricomycotina</taxon>
        <taxon>Dacrymycetes</taxon>
        <taxon>Dacrymycetales</taxon>
        <taxon>Dacrymycetaceae</taxon>
        <taxon>Calocera</taxon>
    </lineage>
</organism>
<evidence type="ECO:0000313" key="2">
    <source>
        <dbReference type="Proteomes" id="UP000076842"/>
    </source>
</evidence>
<evidence type="ECO:0000313" key="1">
    <source>
        <dbReference type="EMBL" id="KZT51098.1"/>
    </source>
</evidence>
<sequence length="84" mass="8480">MGELINGSGSCPKQANVNIVCPAADTANELLQGSVLTSTVQVCASGAEPGDTWSDYDICMYSLTNGELYSADAGCPDSAVCGGN</sequence>
<reference evidence="1 2" key="1">
    <citation type="journal article" date="2016" name="Mol. Biol. Evol.">
        <title>Comparative Genomics of Early-Diverging Mushroom-Forming Fungi Provides Insights into the Origins of Lignocellulose Decay Capabilities.</title>
        <authorList>
            <person name="Nagy L.G."/>
            <person name="Riley R."/>
            <person name="Tritt A."/>
            <person name="Adam C."/>
            <person name="Daum C."/>
            <person name="Floudas D."/>
            <person name="Sun H."/>
            <person name="Yadav J.S."/>
            <person name="Pangilinan J."/>
            <person name="Larsson K.H."/>
            <person name="Matsuura K."/>
            <person name="Barry K."/>
            <person name="Labutti K."/>
            <person name="Kuo R."/>
            <person name="Ohm R.A."/>
            <person name="Bhattacharya S.S."/>
            <person name="Shirouzu T."/>
            <person name="Yoshinaga Y."/>
            <person name="Martin F.M."/>
            <person name="Grigoriev I.V."/>
            <person name="Hibbett D.S."/>
        </authorList>
    </citation>
    <scope>NUCLEOTIDE SEQUENCE [LARGE SCALE GENOMIC DNA]</scope>
    <source>
        <strain evidence="1 2">HHB12733</strain>
    </source>
</reference>
<protein>
    <submittedName>
        <fullName evidence="1">Uncharacterized protein</fullName>
    </submittedName>
</protein>
<gene>
    <name evidence="1" type="ORF">CALCODRAFT_521583</name>
</gene>
<dbReference type="Proteomes" id="UP000076842">
    <property type="component" value="Unassembled WGS sequence"/>
</dbReference>